<dbReference type="GO" id="GO:0003677">
    <property type="term" value="F:DNA binding"/>
    <property type="evidence" value="ECO:0007669"/>
    <property type="project" value="UniProtKB-KW"/>
</dbReference>
<dbReference type="SUPFAM" id="SSF46955">
    <property type="entry name" value="Putative DNA-binding domain"/>
    <property type="match status" value="1"/>
</dbReference>
<name>A0A430R5F1_THESC</name>
<dbReference type="InterPro" id="IPR010093">
    <property type="entry name" value="SinI_DNA-bd"/>
</dbReference>
<accession>A0A430R5F1</accession>
<evidence type="ECO:0000313" key="2">
    <source>
        <dbReference type="EMBL" id="RTH02620.1"/>
    </source>
</evidence>
<protein>
    <submittedName>
        <fullName evidence="2">DNA-binding protein</fullName>
    </submittedName>
</protein>
<dbReference type="InterPro" id="IPR038137">
    <property type="entry name" value="Excisionase-like_sf"/>
</dbReference>
<reference evidence="2 3" key="1">
    <citation type="journal article" date="2019" name="Extremophiles">
        <title>Biogeography of thermophiles and predominance of Thermus scotoductus in domestic water heaters.</title>
        <authorList>
            <person name="Wilpiszeski R.L."/>
            <person name="Zhang Z."/>
            <person name="House C.H."/>
        </authorList>
    </citation>
    <scope>NUCLEOTIDE SEQUENCE [LARGE SCALE GENOMIC DNA]</scope>
    <source>
        <strain evidence="2 3">38_S38</strain>
    </source>
</reference>
<keyword evidence="2" id="KW-0238">DNA-binding</keyword>
<dbReference type="Gene3D" id="1.10.1660.20">
    <property type="match status" value="1"/>
</dbReference>
<comment type="caution">
    <text evidence="2">The sequence shown here is derived from an EMBL/GenBank/DDBJ whole genome shotgun (WGS) entry which is preliminary data.</text>
</comment>
<evidence type="ECO:0000313" key="3">
    <source>
        <dbReference type="Proteomes" id="UP000288082"/>
    </source>
</evidence>
<dbReference type="Proteomes" id="UP000288082">
    <property type="component" value="Unassembled WGS sequence"/>
</dbReference>
<proteinExistence type="predicted"/>
<evidence type="ECO:0000259" key="1">
    <source>
        <dbReference type="Pfam" id="PF12728"/>
    </source>
</evidence>
<organism evidence="2 3">
    <name type="scientific">Thermus scotoductus</name>
    <dbReference type="NCBI Taxonomy" id="37636"/>
    <lineage>
        <taxon>Bacteria</taxon>
        <taxon>Thermotogati</taxon>
        <taxon>Deinococcota</taxon>
        <taxon>Deinococci</taxon>
        <taxon>Thermales</taxon>
        <taxon>Thermaceae</taxon>
        <taxon>Thermus</taxon>
    </lineage>
</organism>
<dbReference type="InterPro" id="IPR009061">
    <property type="entry name" value="DNA-bd_dom_put_sf"/>
</dbReference>
<dbReference type="Pfam" id="PF12728">
    <property type="entry name" value="HTH_17"/>
    <property type="match status" value="1"/>
</dbReference>
<dbReference type="InterPro" id="IPR041657">
    <property type="entry name" value="HTH_17"/>
</dbReference>
<sequence length="74" mass="8163">MAHMGKPAFLAPEELAHALRVHPETVRSWIRSGKIPAQKVGRLWRIPWEEAARLTGGEERLMRALGAGREGGPA</sequence>
<feature type="domain" description="Helix-turn-helix" evidence="1">
    <location>
        <begin position="12"/>
        <end position="47"/>
    </location>
</feature>
<dbReference type="NCBIfam" id="TIGR01764">
    <property type="entry name" value="excise"/>
    <property type="match status" value="1"/>
</dbReference>
<dbReference type="AlphaFoldDB" id="A0A430R5F1"/>
<dbReference type="EMBL" id="PELM01000207">
    <property type="protein sequence ID" value="RTH02620.1"/>
    <property type="molecule type" value="Genomic_DNA"/>
</dbReference>
<gene>
    <name evidence="2" type="ORF">CSW50_07070</name>
</gene>